<keyword evidence="4" id="KW-1185">Reference proteome</keyword>
<evidence type="ECO:0000256" key="1">
    <source>
        <dbReference type="ARBA" id="ARBA00022737"/>
    </source>
</evidence>
<dbReference type="Proteomes" id="UP001180020">
    <property type="component" value="Unassembled WGS sequence"/>
</dbReference>
<evidence type="ECO:0000313" key="4">
    <source>
        <dbReference type="Proteomes" id="UP001180020"/>
    </source>
</evidence>
<dbReference type="PANTHER" id="PTHR47942">
    <property type="entry name" value="TETRATRICOPEPTIDE REPEAT (TPR)-LIKE SUPERFAMILY PROTEIN-RELATED"/>
    <property type="match status" value="1"/>
</dbReference>
<dbReference type="Gene3D" id="1.25.40.10">
    <property type="entry name" value="Tetratricopeptide repeat domain"/>
    <property type="match status" value="1"/>
</dbReference>
<feature type="region of interest" description="Disordered" evidence="2">
    <location>
        <begin position="1"/>
        <end position="20"/>
    </location>
</feature>
<evidence type="ECO:0000313" key="3">
    <source>
        <dbReference type="EMBL" id="KAK1307061.1"/>
    </source>
</evidence>
<accession>A0AAV9E132</accession>
<protein>
    <submittedName>
        <fullName evidence="3">Uncharacterized protein</fullName>
    </submittedName>
</protein>
<name>A0AAV9E132_ACOCL</name>
<dbReference type="PANTHER" id="PTHR47942:SF82">
    <property type="entry name" value="PENTACOTRIPEPTIDE-REPEAT REGION OF PRORP DOMAIN-CONTAINING PROTEIN"/>
    <property type="match status" value="1"/>
</dbReference>
<keyword evidence="1" id="KW-0677">Repeat</keyword>
<organism evidence="3 4">
    <name type="scientific">Acorus calamus</name>
    <name type="common">Sweet flag</name>
    <dbReference type="NCBI Taxonomy" id="4465"/>
    <lineage>
        <taxon>Eukaryota</taxon>
        <taxon>Viridiplantae</taxon>
        <taxon>Streptophyta</taxon>
        <taxon>Embryophyta</taxon>
        <taxon>Tracheophyta</taxon>
        <taxon>Spermatophyta</taxon>
        <taxon>Magnoliopsida</taxon>
        <taxon>Liliopsida</taxon>
        <taxon>Acoraceae</taxon>
        <taxon>Acorus</taxon>
    </lineage>
</organism>
<dbReference type="InterPro" id="IPR011990">
    <property type="entry name" value="TPR-like_helical_dom_sf"/>
</dbReference>
<sequence length="662" mass="75395">MSTSPPPQSPNPSEPYKDEDDNLARSILSSIQSDKEEEDDLSFLLRLSSTFPETTLFSGLTLCRVVDLSPSTATSIRFLRWVAIRPCADFNDDMSTLPLLVRLFIDRGDLDAAHDVVLLFRYAAGRSSLRAMLVILFEAFSEQQQHPPIDVASMLIGRMAHDKSICPLDDSIIAGVSALHDLSFVDEAVALVKDQFEFWVSTMLSWEDQRNNLVDDGKRIAAEFGKEGLPKAATAAYNVILESELTNRGREFDVILAEMDDMGINPDIGTFKMIIAYHYKASSSSESYPPRSRWHQFDDDHEDEAVMISSDDAVRLLDEMTRRGCNPVLEMDFLTARLLYLKGEASRAREMIDRARSSVGGFAFDAKSCHKFIDESCEGNMVELSRKMLEVMEGNGCVPMLETYRLLISKLVSHSRLETAIDLCHRASKQHLRFLRLDLTSHVRRVLQNRYWRERKDPSLDFSESVLNGDRDRIRDFLPPRLYGDVDENDDRDCSSYKAENIWEDEVFLAFRNHIEIAYQDLCAARGRLLHSEMNDAFPNVVEAYIIVIVHIAWGVRSVTENTPLSELDSWIRSLHGMESHGMDVGFLIERIKNLREMVDTYQRDQIACVEEEEEKKGHHNKCKSHLNGKSKPDLHHLMGRLMLSKGNALSESISEMALARW</sequence>
<reference evidence="3" key="2">
    <citation type="submission" date="2023-06" db="EMBL/GenBank/DDBJ databases">
        <authorList>
            <person name="Ma L."/>
            <person name="Liu K.-W."/>
            <person name="Li Z."/>
            <person name="Hsiao Y.-Y."/>
            <person name="Qi Y."/>
            <person name="Fu T."/>
            <person name="Tang G."/>
            <person name="Zhang D."/>
            <person name="Sun W.-H."/>
            <person name="Liu D.-K."/>
            <person name="Li Y."/>
            <person name="Chen G.-Z."/>
            <person name="Liu X.-D."/>
            <person name="Liao X.-Y."/>
            <person name="Jiang Y.-T."/>
            <person name="Yu X."/>
            <person name="Hao Y."/>
            <person name="Huang J."/>
            <person name="Zhao X.-W."/>
            <person name="Ke S."/>
            <person name="Chen Y.-Y."/>
            <person name="Wu W.-L."/>
            <person name="Hsu J.-L."/>
            <person name="Lin Y.-F."/>
            <person name="Huang M.-D."/>
            <person name="Li C.-Y."/>
            <person name="Huang L."/>
            <person name="Wang Z.-W."/>
            <person name="Zhao X."/>
            <person name="Zhong W.-Y."/>
            <person name="Peng D.-H."/>
            <person name="Ahmad S."/>
            <person name="Lan S."/>
            <person name="Zhang J.-S."/>
            <person name="Tsai W.-C."/>
            <person name="Van De Peer Y."/>
            <person name="Liu Z.-J."/>
        </authorList>
    </citation>
    <scope>NUCLEOTIDE SEQUENCE</scope>
    <source>
        <strain evidence="3">CP</strain>
        <tissue evidence="3">Leaves</tissue>
    </source>
</reference>
<comment type="caution">
    <text evidence="3">The sequence shown here is derived from an EMBL/GenBank/DDBJ whole genome shotgun (WGS) entry which is preliminary data.</text>
</comment>
<evidence type="ECO:0000256" key="2">
    <source>
        <dbReference type="SAM" id="MobiDB-lite"/>
    </source>
</evidence>
<reference evidence="3" key="1">
    <citation type="journal article" date="2023" name="Nat. Commun.">
        <title>Diploid and tetraploid genomes of Acorus and the evolution of monocots.</title>
        <authorList>
            <person name="Ma L."/>
            <person name="Liu K.W."/>
            <person name="Li Z."/>
            <person name="Hsiao Y.Y."/>
            <person name="Qi Y."/>
            <person name="Fu T."/>
            <person name="Tang G.D."/>
            <person name="Zhang D."/>
            <person name="Sun W.H."/>
            <person name="Liu D.K."/>
            <person name="Li Y."/>
            <person name="Chen G.Z."/>
            <person name="Liu X.D."/>
            <person name="Liao X.Y."/>
            <person name="Jiang Y.T."/>
            <person name="Yu X."/>
            <person name="Hao Y."/>
            <person name="Huang J."/>
            <person name="Zhao X.W."/>
            <person name="Ke S."/>
            <person name="Chen Y.Y."/>
            <person name="Wu W.L."/>
            <person name="Hsu J.L."/>
            <person name="Lin Y.F."/>
            <person name="Huang M.D."/>
            <person name="Li C.Y."/>
            <person name="Huang L."/>
            <person name="Wang Z.W."/>
            <person name="Zhao X."/>
            <person name="Zhong W.Y."/>
            <person name="Peng D.H."/>
            <person name="Ahmad S."/>
            <person name="Lan S."/>
            <person name="Zhang J.S."/>
            <person name="Tsai W.C."/>
            <person name="Van de Peer Y."/>
            <person name="Liu Z.J."/>
        </authorList>
    </citation>
    <scope>NUCLEOTIDE SEQUENCE</scope>
    <source>
        <strain evidence="3">CP</strain>
    </source>
</reference>
<proteinExistence type="predicted"/>
<gene>
    <name evidence="3" type="ORF">QJS10_CPA10g01843</name>
</gene>
<dbReference type="AlphaFoldDB" id="A0AAV9E132"/>
<feature type="compositionally biased region" description="Pro residues" evidence="2">
    <location>
        <begin position="1"/>
        <end position="13"/>
    </location>
</feature>
<dbReference type="InterPro" id="IPR051222">
    <property type="entry name" value="PPR/CCM1_RNA-binding"/>
</dbReference>
<dbReference type="EMBL" id="JAUJYO010000010">
    <property type="protein sequence ID" value="KAK1307061.1"/>
    <property type="molecule type" value="Genomic_DNA"/>
</dbReference>